<evidence type="ECO:0000313" key="2">
    <source>
        <dbReference type="Proteomes" id="UP000044602"/>
    </source>
</evidence>
<sequence length="286" mass="30283">MWSPLCPFFALLPDDEDDDLSLALGPPLAENGAADPNFIAAHGDGALKVVAHAHAQLELPFQSEFLAHEIPLLLESEEVFILRLGRRRLAPRNGTNGHEAEQVQRRALVFDGAAESDRLVAGRGAGLGLLAGRVDLDVDVELVDALPAGQQVGARTVQQPRLLQRVDARDAEEVGDVGELLGVARLQAADEVPAQRAGQEVDLLDELLGVVFAKVHDRSVAVQGEYVVGGLELGDGHEPDGAALGCGCEAGCDGFELGRESLGSRGVDLHLGLVWHILRGMLSSFG</sequence>
<dbReference type="EMBL" id="CVQH01005557">
    <property type="protein sequence ID" value="CRK14434.1"/>
    <property type="molecule type" value="Genomic_DNA"/>
</dbReference>
<evidence type="ECO:0000313" key="1">
    <source>
        <dbReference type="EMBL" id="CRK14434.1"/>
    </source>
</evidence>
<dbReference type="Proteomes" id="UP000044602">
    <property type="component" value="Unassembled WGS sequence"/>
</dbReference>
<dbReference type="AlphaFoldDB" id="A0A0G4KXC6"/>
<accession>A0A0G4KXC6</accession>
<organism evidence="1 2">
    <name type="scientific">Verticillium longisporum</name>
    <name type="common">Verticillium dahliae var. longisporum</name>
    <dbReference type="NCBI Taxonomy" id="100787"/>
    <lineage>
        <taxon>Eukaryota</taxon>
        <taxon>Fungi</taxon>
        <taxon>Dikarya</taxon>
        <taxon>Ascomycota</taxon>
        <taxon>Pezizomycotina</taxon>
        <taxon>Sordariomycetes</taxon>
        <taxon>Hypocreomycetidae</taxon>
        <taxon>Glomerellales</taxon>
        <taxon>Plectosphaerellaceae</taxon>
        <taxon>Verticillium</taxon>
    </lineage>
</organism>
<protein>
    <submittedName>
        <fullName evidence="1">Uncharacterized protein</fullName>
    </submittedName>
</protein>
<gene>
    <name evidence="1" type="ORF">BN1708_002699</name>
</gene>
<proteinExistence type="predicted"/>
<feature type="non-terminal residue" evidence="1">
    <location>
        <position position="286"/>
    </location>
</feature>
<keyword evidence="2" id="KW-1185">Reference proteome</keyword>
<reference evidence="1 2" key="1">
    <citation type="submission" date="2015-05" db="EMBL/GenBank/DDBJ databases">
        <authorList>
            <person name="Wang D.B."/>
            <person name="Wang M."/>
        </authorList>
    </citation>
    <scope>NUCLEOTIDE SEQUENCE [LARGE SCALE GENOMIC DNA]</scope>
    <source>
        <strain evidence="1">VL1</strain>
    </source>
</reference>
<name>A0A0G4KXC6_VERLO</name>